<feature type="transmembrane region" description="Helical" evidence="14">
    <location>
        <begin position="134"/>
        <end position="152"/>
    </location>
</feature>
<sequence>MNVMLVLNQDVINNFFYILLSIFLAFFLIEKKYVPLHRAKPVLLIAAAVSIVLCMLSPIDVIANCVHDMRQIPFMLGILYGGWPIGGILLAVLIGFRTIIYGYTMISTVVYITMFVLTLFFVKPFARMKSKQKVRLATLLYIILATIAAMQAQVLNNFQITWSYVINFILFPAAGMFMIASIAETLRNHLSFSNKMIRFEKMEVVSQLAASISHEVRNPLTVVKGFLQLFKMEGLTEEEKKRYIDTALIELDRAEGIISDYLTFAKPTSANIITIDVKQELQRILDMLRPFAYKNSVLIHEHLEDCGVKGNVQNFQQVLLNIVKNAIESMPNGGVLRIQTKKTRHKVIIHIQDTGCGLTNEQRARLGEPYFSTKEKGTGLGLMVSYRIIEAMKGTIEVESQLGTGTTFTITLPVPLCNKVHHVSPTTNKETISSL</sequence>
<evidence type="ECO:0000256" key="6">
    <source>
        <dbReference type="ARBA" id="ARBA00022679"/>
    </source>
</evidence>
<dbReference type="InterPro" id="IPR003661">
    <property type="entry name" value="HisK_dim/P_dom"/>
</dbReference>
<protein>
    <recommendedName>
        <fullName evidence="3">histidine kinase</fullName>
        <ecNumber evidence="3">2.7.13.3</ecNumber>
    </recommendedName>
</protein>
<reference evidence="16 17" key="1">
    <citation type="submission" date="2023-04" db="EMBL/GenBank/DDBJ databases">
        <title>Ectobacillus antri isolated from activated sludge.</title>
        <authorList>
            <person name="Yan P."/>
            <person name="Liu X."/>
        </authorList>
    </citation>
    <scope>NUCLEOTIDE SEQUENCE [LARGE SCALE GENOMIC DNA]</scope>
    <source>
        <strain evidence="16 17">C18H</strain>
    </source>
</reference>
<dbReference type="Pfam" id="PF07694">
    <property type="entry name" value="5TM-5TMR_LYT"/>
    <property type="match status" value="1"/>
</dbReference>
<organism evidence="16 17">
    <name type="scientific">Ectobacillus antri</name>
    <dbReference type="NCBI Taxonomy" id="2486280"/>
    <lineage>
        <taxon>Bacteria</taxon>
        <taxon>Bacillati</taxon>
        <taxon>Bacillota</taxon>
        <taxon>Bacilli</taxon>
        <taxon>Bacillales</taxon>
        <taxon>Bacillaceae</taxon>
        <taxon>Ectobacillus</taxon>
    </lineage>
</organism>
<comment type="subcellular location">
    <subcellularLocation>
        <location evidence="2">Cell membrane</location>
        <topology evidence="2">Multi-pass membrane protein</topology>
    </subcellularLocation>
</comment>
<gene>
    <name evidence="16" type="ORF">P6P90_12540</name>
</gene>
<evidence type="ECO:0000313" key="16">
    <source>
        <dbReference type="EMBL" id="MDG5754791.1"/>
    </source>
</evidence>
<dbReference type="InterPro" id="IPR036890">
    <property type="entry name" value="HATPase_C_sf"/>
</dbReference>
<dbReference type="PRINTS" id="PR00344">
    <property type="entry name" value="BCTRLSENSOR"/>
</dbReference>
<evidence type="ECO:0000256" key="2">
    <source>
        <dbReference type="ARBA" id="ARBA00004651"/>
    </source>
</evidence>
<evidence type="ECO:0000256" key="7">
    <source>
        <dbReference type="ARBA" id="ARBA00022692"/>
    </source>
</evidence>
<dbReference type="InterPro" id="IPR004358">
    <property type="entry name" value="Sig_transdc_His_kin-like_C"/>
</dbReference>
<dbReference type="EC" id="2.7.13.3" evidence="3"/>
<keyword evidence="6" id="KW-0808">Transferase</keyword>
<dbReference type="EMBL" id="JARULN010000013">
    <property type="protein sequence ID" value="MDG5754791.1"/>
    <property type="molecule type" value="Genomic_DNA"/>
</dbReference>
<dbReference type="PROSITE" id="PS50109">
    <property type="entry name" value="HIS_KIN"/>
    <property type="match status" value="1"/>
</dbReference>
<evidence type="ECO:0000256" key="12">
    <source>
        <dbReference type="ARBA" id="ARBA00023012"/>
    </source>
</evidence>
<dbReference type="InterPro" id="IPR036097">
    <property type="entry name" value="HisK_dim/P_sf"/>
</dbReference>
<comment type="caution">
    <text evidence="16">The sequence shown here is derived from an EMBL/GenBank/DDBJ whole genome shotgun (WGS) entry which is preliminary data.</text>
</comment>
<feature type="transmembrane region" description="Helical" evidence="14">
    <location>
        <begin position="12"/>
        <end position="29"/>
    </location>
</feature>
<evidence type="ECO:0000256" key="1">
    <source>
        <dbReference type="ARBA" id="ARBA00000085"/>
    </source>
</evidence>
<keyword evidence="8" id="KW-0547">Nucleotide-binding</keyword>
<evidence type="ECO:0000256" key="9">
    <source>
        <dbReference type="ARBA" id="ARBA00022777"/>
    </source>
</evidence>
<keyword evidence="5" id="KW-0597">Phosphoprotein</keyword>
<dbReference type="SUPFAM" id="SSF47384">
    <property type="entry name" value="Homodimeric domain of signal transducing histidine kinase"/>
    <property type="match status" value="1"/>
</dbReference>
<dbReference type="Gene3D" id="1.10.287.130">
    <property type="match status" value="1"/>
</dbReference>
<evidence type="ECO:0000256" key="8">
    <source>
        <dbReference type="ARBA" id="ARBA00022741"/>
    </source>
</evidence>
<dbReference type="PANTHER" id="PTHR43065:SF46">
    <property type="entry name" value="C4-DICARBOXYLATE TRANSPORT SENSOR PROTEIN DCTB"/>
    <property type="match status" value="1"/>
</dbReference>
<dbReference type="Proteomes" id="UP001218246">
    <property type="component" value="Unassembled WGS sequence"/>
</dbReference>
<keyword evidence="10 16" id="KW-0067">ATP-binding</keyword>
<evidence type="ECO:0000256" key="14">
    <source>
        <dbReference type="SAM" id="Phobius"/>
    </source>
</evidence>
<feature type="transmembrane region" description="Helical" evidence="14">
    <location>
        <begin position="164"/>
        <end position="186"/>
    </location>
</feature>
<evidence type="ECO:0000256" key="3">
    <source>
        <dbReference type="ARBA" id="ARBA00012438"/>
    </source>
</evidence>
<dbReference type="InterPro" id="IPR011620">
    <property type="entry name" value="Sig_transdc_His_kinase_LytS_TM"/>
</dbReference>
<name>A0ABT6H8W3_9BACI</name>
<keyword evidence="12" id="KW-0902">Two-component regulatory system</keyword>
<keyword evidence="11 14" id="KW-1133">Transmembrane helix</keyword>
<evidence type="ECO:0000256" key="4">
    <source>
        <dbReference type="ARBA" id="ARBA00022475"/>
    </source>
</evidence>
<dbReference type="InterPro" id="IPR003594">
    <property type="entry name" value="HATPase_dom"/>
</dbReference>
<evidence type="ECO:0000313" key="17">
    <source>
        <dbReference type="Proteomes" id="UP001218246"/>
    </source>
</evidence>
<dbReference type="InterPro" id="IPR005467">
    <property type="entry name" value="His_kinase_dom"/>
</dbReference>
<dbReference type="CDD" id="cd00082">
    <property type="entry name" value="HisKA"/>
    <property type="match status" value="1"/>
</dbReference>
<dbReference type="Pfam" id="PF02518">
    <property type="entry name" value="HATPase_c"/>
    <property type="match status" value="1"/>
</dbReference>
<keyword evidence="9" id="KW-0418">Kinase</keyword>
<evidence type="ECO:0000256" key="11">
    <source>
        <dbReference type="ARBA" id="ARBA00022989"/>
    </source>
</evidence>
<dbReference type="GO" id="GO:0005524">
    <property type="term" value="F:ATP binding"/>
    <property type="evidence" value="ECO:0007669"/>
    <property type="project" value="UniProtKB-KW"/>
</dbReference>
<keyword evidence="7 14" id="KW-0812">Transmembrane</keyword>
<dbReference type="RefSeq" id="WP_245999900.1">
    <property type="nucleotide sequence ID" value="NZ_JARRRY010000013.1"/>
</dbReference>
<comment type="catalytic activity">
    <reaction evidence="1">
        <text>ATP + protein L-histidine = ADP + protein N-phospho-L-histidine.</text>
        <dbReference type="EC" id="2.7.13.3"/>
    </reaction>
</comment>
<dbReference type="Pfam" id="PF00512">
    <property type="entry name" value="HisKA"/>
    <property type="match status" value="1"/>
</dbReference>
<feature type="transmembrane region" description="Helical" evidence="14">
    <location>
        <begin position="41"/>
        <end position="62"/>
    </location>
</feature>
<keyword evidence="4" id="KW-1003">Cell membrane</keyword>
<feature type="transmembrane region" description="Helical" evidence="14">
    <location>
        <begin position="100"/>
        <end position="122"/>
    </location>
</feature>
<feature type="transmembrane region" description="Helical" evidence="14">
    <location>
        <begin position="74"/>
        <end position="94"/>
    </location>
</feature>
<evidence type="ECO:0000256" key="5">
    <source>
        <dbReference type="ARBA" id="ARBA00022553"/>
    </source>
</evidence>
<keyword evidence="17" id="KW-1185">Reference proteome</keyword>
<dbReference type="PANTHER" id="PTHR43065">
    <property type="entry name" value="SENSOR HISTIDINE KINASE"/>
    <property type="match status" value="1"/>
</dbReference>
<dbReference type="SUPFAM" id="SSF55874">
    <property type="entry name" value="ATPase domain of HSP90 chaperone/DNA topoisomerase II/histidine kinase"/>
    <property type="match status" value="1"/>
</dbReference>
<evidence type="ECO:0000256" key="10">
    <source>
        <dbReference type="ARBA" id="ARBA00022840"/>
    </source>
</evidence>
<keyword evidence="13 14" id="KW-0472">Membrane</keyword>
<evidence type="ECO:0000256" key="13">
    <source>
        <dbReference type="ARBA" id="ARBA00023136"/>
    </source>
</evidence>
<accession>A0ABT6H8W3</accession>
<dbReference type="Gene3D" id="3.30.565.10">
    <property type="entry name" value="Histidine kinase-like ATPase, C-terminal domain"/>
    <property type="match status" value="1"/>
</dbReference>
<feature type="domain" description="Histidine kinase" evidence="15">
    <location>
        <begin position="211"/>
        <end position="416"/>
    </location>
</feature>
<dbReference type="SMART" id="SM00388">
    <property type="entry name" value="HisKA"/>
    <property type="match status" value="1"/>
</dbReference>
<dbReference type="SMART" id="SM00387">
    <property type="entry name" value="HATPase_c"/>
    <property type="match status" value="1"/>
</dbReference>
<evidence type="ECO:0000259" key="15">
    <source>
        <dbReference type="PROSITE" id="PS50109"/>
    </source>
</evidence>
<proteinExistence type="predicted"/>